<feature type="transmembrane region" description="Helical" evidence="2">
    <location>
        <begin position="84"/>
        <end position="105"/>
    </location>
</feature>
<dbReference type="PANTHER" id="PTHR36844:SF1">
    <property type="entry name" value="PROTEASE PRSW"/>
    <property type="match status" value="1"/>
</dbReference>
<dbReference type="Pfam" id="PF13367">
    <property type="entry name" value="PrsW-protease"/>
    <property type="match status" value="1"/>
</dbReference>
<accession>A0A917ZL47</accession>
<reference evidence="3" key="1">
    <citation type="journal article" date="2014" name="Int. J. Syst. Evol. Microbiol.">
        <title>Complete genome sequence of Corynebacterium casei LMG S-19264T (=DSM 44701T), isolated from a smear-ripened cheese.</title>
        <authorList>
            <consortium name="US DOE Joint Genome Institute (JGI-PGF)"/>
            <person name="Walter F."/>
            <person name="Albersmeier A."/>
            <person name="Kalinowski J."/>
            <person name="Ruckert C."/>
        </authorList>
    </citation>
    <scope>NUCLEOTIDE SEQUENCE</scope>
    <source>
        <strain evidence="3">CGMCC 4.7201</strain>
    </source>
</reference>
<keyword evidence="3" id="KW-0645">Protease</keyword>
<dbReference type="GO" id="GO:0006508">
    <property type="term" value="P:proteolysis"/>
    <property type="evidence" value="ECO:0007669"/>
    <property type="project" value="UniProtKB-KW"/>
</dbReference>
<feature type="transmembrane region" description="Helical" evidence="2">
    <location>
        <begin position="55"/>
        <end position="78"/>
    </location>
</feature>
<keyword evidence="3" id="KW-0378">Hydrolase</keyword>
<feature type="transmembrane region" description="Helical" evidence="2">
    <location>
        <begin position="117"/>
        <end position="135"/>
    </location>
</feature>
<dbReference type="GO" id="GO:0008233">
    <property type="term" value="F:peptidase activity"/>
    <property type="evidence" value="ECO:0007669"/>
    <property type="project" value="UniProtKB-KW"/>
</dbReference>
<feature type="transmembrane region" description="Helical" evidence="2">
    <location>
        <begin position="264"/>
        <end position="284"/>
    </location>
</feature>
<gene>
    <name evidence="3" type="ORF">GCM10012280_18660</name>
</gene>
<evidence type="ECO:0000313" key="3">
    <source>
        <dbReference type="EMBL" id="GGO85267.1"/>
    </source>
</evidence>
<keyword evidence="2" id="KW-1133">Transmembrane helix</keyword>
<feature type="transmembrane region" description="Helical" evidence="2">
    <location>
        <begin position="155"/>
        <end position="178"/>
    </location>
</feature>
<feature type="region of interest" description="Disordered" evidence="1">
    <location>
        <begin position="430"/>
        <end position="479"/>
    </location>
</feature>
<feature type="transmembrane region" description="Helical" evidence="2">
    <location>
        <begin position="290"/>
        <end position="315"/>
    </location>
</feature>
<reference evidence="3" key="2">
    <citation type="submission" date="2020-09" db="EMBL/GenBank/DDBJ databases">
        <authorList>
            <person name="Sun Q."/>
            <person name="Zhou Y."/>
        </authorList>
    </citation>
    <scope>NUCLEOTIDE SEQUENCE</scope>
    <source>
        <strain evidence="3">CGMCC 4.7201</strain>
    </source>
</reference>
<comment type="caution">
    <text evidence="3">The sequence shown here is derived from an EMBL/GenBank/DDBJ whole genome shotgun (WGS) entry which is preliminary data.</text>
</comment>
<evidence type="ECO:0000313" key="4">
    <source>
        <dbReference type="Proteomes" id="UP000641932"/>
    </source>
</evidence>
<dbReference type="AlphaFoldDB" id="A0A917ZL47"/>
<name>A0A917ZL47_9ACTN</name>
<dbReference type="EMBL" id="BMMS01000006">
    <property type="protein sequence ID" value="GGO85267.1"/>
    <property type="molecule type" value="Genomic_DNA"/>
</dbReference>
<sequence length="479" mass="51480">MNPYAAGSEHGGGWPSAGPVGQHPVPAYHPEPRFSLPPAEQWRYRPRRAFLENKALRAGAVTTTLALCGLGILALVQQSVGTEGFFVGLGLSLLPVPLLVGAFMWIDRVEPEPWRNLLFAFAWGACAATLIAIFANEWATHWLGSINPDDSETLSLTVAAPMVEETTKGAAILLLFLFRRKDFDGIVDGVVIAGLTATGFAFTENILYLGDAFGEDLAFGNETLGGITIMTFFMRVIISPFAHPLFTCMTGVGFGLAAVTRNRALRVLAPIGGLLVAMVLHGVWNGSSVMGLLGFVLIYGVFMVPVFGLMVWLAVWSRNNELKTVGRQLPVYAAAGWISHPEPLALSSMKARKLARDLARFTQGEAGVRLMREYQGFATALAFLRAKAARGGTPADFTSREQELLHHLWQRKAAVQPALAQAAFSVCRPPAPPPPPPGWGPPGWAPGPGPGWGPPAWNPGPGPLPGSPHFPRQDPGRHR</sequence>
<dbReference type="InterPro" id="IPR026898">
    <property type="entry name" value="PrsW"/>
</dbReference>
<keyword evidence="2" id="KW-0812">Transmembrane</keyword>
<proteinExistence type="predicted"/>
<feature type="transmembrane region" description="Helical" evidence="2">
    <location>
        <begin position="190"/>
        <end position="209"/>
    </location>
</feature>
<keyword evidence="2" id="KW-0472">Membrane</keyword>
<dbReference type="RefSeq" id="WP_189131066.1">
    <property type="nucleotide sequence ID" value="NZ_BMMS01000006.1"/>
</dbReference>
<feature type="region of interest" description="Disordered" evidence="1">
    <location>
        <begin position="1"/>
        <end position="22"/>
    </location>
</feature>
<evidence type="ECO:0000256" key="2">
    <source>
        <dbReference type="SAM" id="Phobius"/>
    </source>
</evidence>
<keyword evidence="4" id="KW-1185">Reference proteome</keyword>
<dbReference type="PANTHER" id="PTHR36844">
    <property type="entry name" value="PROTEASE PRSW"/>
    <property type="match status" value="1"/>
</dbReference>
<feature type="compositionally biased region" description="Pro residues" evidence="1">
    <location>
        <begin position="430"/>
        <end position="468"/>
    </location>
</feature>
<feature type="transmembrane region" description="Helical" evidence="2">
    <location>
        <begin position="229"/>
        <end position="257"/>
    </location>
</feature>
<organism evidence="3 4">
    <name type="scientific">Wenjunlia tyrosinilytica</name>
    <dbReference type="NCBI Taxonomy" id="1544741"/>
    <lineage>
        <taxon>Bacteria</taxon>
        <taxon>Bacillati</taxon>
        <taxon>Actinomycetota</taxon>
        <taxon>Actinomycetes</taxon>
        <taxon>Kitasatosporales</taxon>
        <taxon>Streptomycetaceae</taxon>
        <taxon>Wenjunlia</taxon>
    </lineage>
</organism>
<dbReference type="Proteomes" id="UP000641932">
    <property type="component" value="Unassembled WGS sequence"/>
</dbReference>
<protein>
    <submittedName>
        <fullName evidence="3">Protease PrsW</fullName>
    </submittedName>
</protein>
<evidence type="ECO:0000256" key="1">
    <source>
        <dbReference type="SAM" id="MobiDB-lite"/>
    </source>
</evidence>